<dbReference type="RefSeq" id="WP_083989120.1">
    <property type="nucleotide sequence ID" value="NZ_CP016545.1"/>
</dbReference>
<dbReference type="OrthoDB" id="9803803at2"/>
<name>A0A1C7D4X5_9SPHN</name>
<dbReference type="AlphaFoldDB" id="A0A1C7D4X5"/>
<evidence type="ECO:0000313" key="4">
    <source>
        <dbReference type="EMBL" id="ANU06402.1"/>
    </source>
</evidence>
<dbReference type="EMBL" id="CP016545">
    <property type="protein sequence ID" value="ANU06402.1"/>
    <property type="molecule type" value="Genomic_DNA"/>
</dbReference>
<dbReference type="InterPro" id="IPR003010">
    <property type="entry name" value="C-N_Hydrolase"/>
</dbReference>
<dbReference type="PANTHER" id="PTHR43674:SF16">
    <property type="entry name" value="CARBON-NITROGEN FAMILY, PUTATIVE (AFU_ORTHOLOGUE AFUA_5G02350)-RELATED"/>
    <property type="match status" value="1"/>
</dbReference>
<keyword evidence="5" id="KW-1185">Reference proteome</keyword>
<dbReference type="PANTHER" id="PTHR43674">
    <property type="entry name" value="NITRILASE C965.09-RELATED"/>
    <property type="match status" value="1"/>
</dbReference>
<evidence type="ECO:0000313" key="5">
    <source>
        <dbReference type="Proteomes" id="UP000092698"/>
    </source>
</evidence>
<dbReference type="InterPro" id="IPR036526">
    <property type="entry name" value="C-N_Hydrolase_sf"/>
</dbReference>
<dbReference type="SUPFAM" id="SSF56317">
    <property type="entry name" value="Carbon-nitrogen hydrolase"/>
    <property type="match status" value="1"/>
</dbReference>
<evidence type="ECO:0000259" key="3">
    <source>
        <dbReference type="PROSITE" id="PS50263"/>
    </source>
</evidence>
<evidence type="ECO:0000256" key="1">
    <source>
        <dbReference type="ARBA" id="ARBA00022801"/>
    </source>
</evidence>
<dbReference type="Pfam" id="PF00795">
    <property type="entry name" value="CN_hydrolase"/>
    <property type="match status" value="1"/>
</dbReference>
<accession>A0A1C7D4X5</accession>
<feature type="signal peptide" evidence="2">
    <location>
        <begin position="1"/>
        <end position="25"/>
    </location>
</feature>
<dbReference type="EC" id="3.5.1.77" evidence="4"/>
<dbReference type="Proteomes" id="UP000092698">
    <property type="component" value="Chromosome"/>
</dbReference>
<reference evidence="4 5" key="1">
    <citation type="submission" date="2016-07" db="EMBL/GenBank/DDBJ databases">
        <title>Complete genome sequence of Altererythrobacter namhicola JCM 16345T, containing esterase-encoding genes.</title>
        <authorList>
            <person name="Cheng H."/>
            <person name="Wu Y.-H."/>
            <person name="Jian S.-L."/>
            <person name="Huo Y.-Y."/>
            <person name="Wang C.-S."/>
            <person name="Xu X.-W."/>
        </authorList>
    </citation>
    <scope>NUCLEOTIDE SEQUENCE [LARGE SCALE GENOMIC DNA]</scope>
    <source>
        <strain evidence="4 5">JCM 16345</strain>
    </source>
</reference>
<gene>
    <name evidence="4" type="ORF">A6F65_00074</name>
</gene>
<feature type="domain" description="CN hydrolase" evidence="3">
    <location>
        <begin position="58"/>
        <end position="325"/>
    </location>
</feature>
<dbReference type="PROSITE" id="PS50263">
    <property type="entry name" value="CN_HYDROLASE"/>
    <property type="match status" value="1"/>
</dbReference>
<dbReference type="InterPro" id="IPR050345">
    <property type="entry name" value="Aliph_Amidase/BUP"/>
</dbReference>
<dbReference type="KEGG" id="anh:A6F65_00074"/>
<sequence>MDRRTLLGAGAGLASAVAFDWGAFAAPVAAATQTHHGGALQMRSDGSYATVPLAKQSLSIAVAQTRVVPVELGNIEQTRRANVQHMCDVIDIANGFSGAKDLIAFHEFPITGYRHVWNLDDARRVAIEIPGPETEMLAAKAREYGSYLSFGSYVRDPDWPGRLLSITTIIDDKGEIIAKDWKARNLKGFFPGGRELFTTTIYDVLDEYVERYGRDHVIPIIKTPIGNLYTSSSQLEPELFRAASMKGAEIMLRTATGNYNTLDIRAVSMYNRIWSTIANNSASPENQYYLADSNPGHAGIVGPDGEFAEISETDDETLVYGRIPIGSFRASHRQPIVHSELVMDVFEQYRSPYGPNLIADYQPTDTEDAGRYLRSKTRW</sequence>
<protein>
    <submittedName>
        <fullName evidence="4">N-carbamoyl-D-amino acid hydrolase</fullName>
        <ecNumber evidence="4">3.5.1.77</ecNumber>
    </submittedName>
</protein>
<keyword evidence="2" id="KW-0732">Signal</keyword>
<evidence type="ECO:0000256" key="2">
    <source>
        <dbReference type="SAM" id="SignalP"/>
    </source>
</evidence>
<organism evidence="4 5">
    <name type="scientific">Paraurantiacibacter namhicola</name>
    <dbReference type="NCBI Taxonomy" id="645517"/>
    <lineage>
        <taxon>Bacteria</taxon>
        <taxon>Pseudomonadati</taxon>
        <taxon>Pseudomonadota</taxon>
        <taxon>Alphaproteobacteria</taxon>
        <taxon>Sphingomonadales</taxon>
        <taxon>Erythrobacteraceae</taxon>
        <taxon>Paraurantiacibacter</taxon>
    </lineage>
</organism>
<dbReference type="InterPro" id="IPR006311">
    <property type="entry name" value="TAT_signal"/>
</dbReference>
<dbReference type="Gene3D" id="3.60.110.10">
    <property type="entry name" value="Carbon-nitrogen hydrolase"/>
    <property type="match status" value="1"/>
</dbReference>
<dbReference type="GO" id="GO:0047417">
    <property type="term" value="F:N-carbamoyl-D-amino acid hydrolase activity"/>
    <property type="evidence" value="ECO:0007669"/>
    <property type="project" value="UniProtKB-EC"/>
</dbReference>
<feature type="chain" id="PRO_5008884256" evidence="2">
    <location>
        <begin position="26"/>
        <end position="379"/>
    </location>
</feature>
<dbReference type="STRING" id="645517.A6F65_00074"/>
<dbReference type="PROSITE" id="PS51318">
    <property type="entry name" value="TAT"/>
    <property type="match status" value="1"/>
</dbReference>
<proteinExistence type="predicted"/>
<keyword evidence="1 4" id="KW-0378">Hydrolase</keyword>